<name>A0A843U016_COLES</name>
<dbReference type="SMART" id="SM00028">
    <property type="entry name" value="TPR"/>
    <property type="match status" value="7"/>
</dbReference>
<protein>
    <recommendedName>
        <fullName evidence="5">Inactive TPR repeat-containing thioredoxin TTL3</fullName>
    </recommendedName>
</protein>
<feature type="region of interest" description="Disordered" evidence="2">
    <location>
        <begin position="1"/>
        <end position="106"/>
    </location>
</feature>
<proteinExistence type="predicted"/>
<feature type="repeat" description="TPR" evidence="1">
    <location>
        <begin position="413"/>
        <end position="446"/>
    </location>
</feature>
<dbReference type="AlphaFoldDB" id="A0A843U016"/>
<reference evidence="3" key="1">
    <citation type="submission" date="2017-07" db="EMBL/GenBank/DDBJ databases">
        <title>Taro Niue Genome Assembly and Annotation.</title>
        <authorList>
            <person name="Atibalentja N."/>
            <person name="Keating K."/>
            <person name="Fields C.J."/>
        </authorList>
    </citation>
    <scope>NUCLEOTIDE SEQUENCE</scope>
    <source>
        <strain evidence="3">Niue_2</strain>
        <tissue evidence="3">Leaf</tissue>
    </source>
</reference>
<dbReference type="InterPro" id="IPR044534">
    <property type="entry name" value="TTL1-4"/>
</dbReference>
<dbReference type="Gene3D" id="1.25.40.10">
    <property type="entry name" value="Tetratricopeptide repeat domain"/>
    <property type="match status" value="1"/>
</dbReference>
<dbReference type="PROSITE" id="PS50005">
    <property type="entry name" value="TPR"/>
    <property type="match status" value="2"/>
</dbReference>
<dbReference type="Pfam" id="PF13432">
    <property type="entry name" value="TPR_16"/>
    <property type="match status" value="2"/>
</dbReference>
<feature type="repeat" description="TPR" evidence="1">
    <location>
        <begin position="225"/>
        <end position="258"/>
    </location>
</feature>
<organism evidence="3 4">
    <name type="scientific">Colocasia esculenta</name>
    <name type="common">Wild taro</name>
    <name type="synonym">Arum esculentum</name>
    <dbReference type="NCBI Taxonomy" id="4460"/>
    <lineage>
        <taxon>Eukaryota</taxon>
        <taxon>Viridiplantae</taxon>
        <taxon>Streptophyta</taxon>
        <taxon>Embryophyta</taxon>
        <taxon>Tracheophyta</taxon>
        <taxon>Spermatophyta</taxon>
        <taxon>Magnoliopsida</taxon>
        <taxon>Liliopsida</taxon>
        <taxon>Araceae</taxon>
        <taxon>Aroideae</taxon>
        <taxon>Colocasieae</taxon>
        <taxon>Colocasia</taxon>
    </lineage>
</organism>
<evidence type="ECO:0000313" key="3">
    <source>
        <dbReference type="EMBL" id="MQL75686.1"/>
    </source>
</evidence>
<accession>A0A843U016</accession>
<evidence type="ECO:0000313" key="4">
    <source>
        <dbReference type="Proteomes" id="UP000652761"/>
    </source>
</evidence>
<keyword evidence="4" id="KW-1185">Reference proteome</keyword>
<evidence type="ECO:0008006" key="5">
    <source>
        <dbReference type="Google" id="ProtNLM"/>
    </source>
</evidence>
<feature type="region of interest" description="Disordered" evidence="2">
    <location>
        <begin position="575"/>
        <end position="604"/>
    </location>
</feature>
<feature type="compositionally biased region" description="Polar residues" evidence="2">
    <location>
        <begin position="190"/>
        <end position="205"/>
    </location>
</feature>
<dbReference type="OrthoDB" id="2335338at2759"/>
<dbReference type="PANTHER" id="PTHR46050:SF7">
    <property type="entry name" value="TETRATRICOPEPTIDE REPEAT (TPR)-LIKE SUPERFAMILY PROTEIN"/>
    <property type="match status" value="1"/>
</dbReference>
<dbReference type="InterPro" id="IPR011990">
    <property type="entry name" value="TPR-like_helical_dom_sf"/>
</dbReference>
<dbReference type="EMBL" id="NMUH01000261">
    <property type="protein sequence ID" value="MQL75686.1"/>
    <property type="molecule type" value="Genomic_DNA"/>
</dbReference>
<feature type="compositionally biased region" description="Basic and acidic residues" evidence="2">
    <location>
        <begin position="575"/>
        <end position="585"/>
    </location>
</feature>
<dbReference type="InterPro" id="IPR019734">
    <property type="entry name" value="TPR_rpt"/>
</dbReference>
<gene>
    <name evidence="3" type="ORF">Taro_008053</name>
</gene>
<feature type="region of interest" description="Disordered" evidence="2">
    <location>
        <begin position="150"/>
        <end position="212"/>
    </location>
</feature>
<dbReference type="Proteomes" id="UP000652761">
    <property type="component" value="Unassembled WGS sequence"/>
</dbReference>
<feature type="compositionally biased region" description="Polar residues" evidence="2">
    <location>
        <begin position="586"/>
        <end position="604"/>
    </location>
</feature>
<comment type="caution">
    <text evidence="3">The sequence shown here is derived from an EMBL/GenBank/DDBJ whole genome shotgun (WGS) entry which is preliminary data.</text>
</comment>
<dbReference type="GO" id="GO:0005737">
    <property type="term" value="C:cytoplasm"/>
    <property type="evidence" value="ECO:0007669"/>
    <property type="project" value="TreeGrafter"/>
</dbReference>
<sequence>MADERKQRTTRGCGFPSLCGNVFQRRRSNTLPRRPSTAPGTPVASRVAAKLAPFNLGRRSAELEQAPDLGPGDSPAPLDRPLLSPSPQTRAQMKVQPQKRRPAEPVPTISMELESMLYDHQRSKESSTLIRASSGNVMLFENLGNLRGRSAARAPGRSRLEDSAKPTSEAPPNGKPRDGSASGGMEAGIESSSNAKEPAAGSSSDAKVPVPVTMASPNFSKGLVPEELNHMGSVEYRKGRLPEALALFEQATVVAPERALYWNNKAVVLTSLGRLLDAIISCREAVKIDPSYGRAHRRLAILYLRLGESERSMYHHKQAGTESNTRDIARARSLQSHLIKCMEARKRKDWQNMLKQAQCAISAGADSAPKVFASQAEALLRLQRHQEAETALVDSPTFDIDESTKFFGPAINAYILTVQAQVAMAFGRFDAALSTAQRAAQIDPRNTENVALARKVNAVSMAIMKANDLFKASKFAEACAAYGEGLGHDPQNSVLLCNRAACHCQLGQWEKAIADCSIALVVRPSYKEARLRRADCYAKLEKWEDSIQDYKVLIQLLPGDERVLTALNKAHSQVKRRDAEGRDKTSCSNTVVENADDQVTSSST</sequence>
<evidence type="ECO:0000256" key="1">
    <source>
        <dbReference type="PROSITE-ProRule" id="PRU00339"/>
    </source>
</evidence>
<dbReference type="PANTHER" id="PTHR46050">
    <property type="entry name" value="TPR REPEAT-CONTAINING THIOREDOXIN"/>
    <property type="match status" value="1"/>
</dbReference>
<keyword evidence="1" id="KW-0802">TPR repeat</keyword>
<dbReference type="SUPFAM" id="SSF48452">
    <property type="entry name" value="TPR-like"/>
    <property type="match status" value="2"/>
</dbReference>
<evidence type="ECO:0000256" key="2">
    <source>
        <dbReference type="SAM" id="MobiDB-lite"/>
    </source>
</evidence>